<sequence>MVEPNFHLKVETEKPGFGKFIIEPLEQGYGQTLGNSLRRVLLSSLPGAAIASVKIAGVKHQFSTLEGMKEDVVEFIMNLKKVRLIIEGTESVKLTISKKGPGEVLAGDIDVPSGVTIVNPDLLLATLADKKASLEVELTADKGYGYVSADEKHFDEVGVMPIDGLYSPITRVNYRVEATRVGRMTNLDRLVMEIWTDGTIAAQDALKSAAKILVSYFIQVYEPKVQGAVENVAVTPAISDEILKMRIEELDIPTRIVNALANGGIETIGQLLGTPPVELMKIKNLGIKSLSIVEEKLREKGVALAV</sequence>
<dbReference type="InterPro" id="IPR036643">
    <property type="entry name" value="RNApol_insert_sf"/>
</dbReference>
<keyword evidence="5 11" id="KW-0808">Transferase</keyword>
<dbReference type="GO" id="GO:0005737">
    <property type="term" value="C:cytoplasm"/>
    <property type="evidence" value="ECO:0007669"/>
    <property type="project" value="UniProtKB-ARBA"/>
</dbReference>
<dbReference type="STRING" id="1798370.A2Z00_00125"/>
<comment type="similarity">
    <text evidence="1 11">Belongs to the RNA polymerase alpha chain family.</text>
</comment>
<evidence type="ECO:0000313" key="14">
    <source>
        <dbReference type="Proteomes" id="UP000177268"/>
    </source>
</evidence>
<evidence type="ECO:0000256" key="6">
    <source>
        <dbReference type="ARBA" id="ARBA00022695"/>
    </source>
</evidence>
<dbReference type="GO" id="GO:0003899">
    <property type="term" value="F:DNA-directed RNA polymerase activity"/>
    <property type="evidence" value="ECO:0007669"/>
    <property type="project" value="UniProtKB-UniRule"/>
</dbReference>
<dbReference type="CDD" id="cd06928">
    <property type="entry name" value="RNAP_alpha_NTD"/>
    <property type="match status" value="1"/>
</dbReference>
<dbReference type="GO" id="GO:0006351">
    <property type="term" value="P:DNA-templated transcription"/>
    <property type="evidence" value="ECO:0007669"/>
    <property type="project" value="UniProtKB-UniRule"/>
</dbReference>
<dbReference type="InterPro" id="IPR011260">
    <property type="entry name" value="RNAP_asu_C"/>
</dbReference>
<dbReference type="HAMAP" id="MF_00059">
    <property type="entry name" value="RNApol_bact_RpoA"/>
    <property type="match status" value="1"/>
</dbReference>
<accession>A0A1F5ZH56</accession>
<comment type="catalytic activity">
    <reaction evidence="10 11">
        <text>RNA(n) + a ribonucleoside 5'-triphosphate = RNA(n+1) + diphosphate</text>
        <dbReference type="Rhea" id="RHEA:21248"/>
        <dbReference type="Rhea" id="RHEA-COMP:14527"/>
        <dbReference type="Rhea" id="RHEA-COMP:17342"/>
        <dbReference type="ChEBI" id="CHEBI:33019"/>
        <dbReference type="ChEBI" id="CHEBI:61557"/>
        <dbReference type="ChEBI" id="CHEBI:140395"/>
        <dbReference type="EC" id="2.7.7.6"/>
    </reaction>
</comment>
<dbReference type="SUPFAM" id="SSF55257">
    <property type="entry name" value="RBP11-like subunits of RNA polymerase"/>
    <property type="match status" value="1"/>
</dbReference>
<dbReference type="SMART" id="SM00662">
    <property type="entry name" value="RPOLD"/>
    <property type="match status" value="1"/>
</dbReference>
<dbReference type="SUPFAM" id="SSF47789">
    <property type="entry name" value="C-terminal domain of RNA polymerase alpha subunit"/>
    <property type="match status" value="1"/>
</dbReference>
<feature type="region of interest" description="Alpha C-terminal domain (alpha-CTD)" evidence="11">
    <location>
        <begin position="242"/>
        <end position="306"/>
    </location>
</feature>
<evidence type="ECO:0000256" key="5">
    <source>
        <dbReference type="ARBA" id="ARBA00022679"/>
    </source>
</evidence>
<dbReference type="Pfam" id="PF03118">
    <property type="entry name" value="RNA_pol_A_CTD"/>
    <property type="match status" value="1"/>
</dbReference>
<comment type="subunit">
    <text evidence="11">Homodimer. The RNAP catalytic core consists of 2 alpha, 1 beta, 1 beta' and 1 omega subunit. When a sigma factor is associated with the core the holoenzyme is formed, which can initiate transcription.</text>
</comment>
<dbReference type="Pfam" id="PF01000">
    <property type="entry name" value="RNA_pol_A_bac"/>
    <property type="match status" value="1"/>
</dbReference>
<dbReference type="Pfam" id="PF01193">
    <property type="entry name" value="RNA_pol_L"/>
    <property type="match status" value="1"/>
</dbReference>
<dbReference type="NCBIfam" id="NF003519">
    <property type="entry name" value="PRK05182.2-5"/>
    <property type="match status" value="1"/>
</dbReference>
<evidence type="ECO:0000256" key="4">
    <source>
        <dbReference type="ARBA" id="ARBA00022478"/>
    </source>
</evidence>
<dbReference type="InterPro" id="IPR036603">
    <property type="entry name" value="RBP11-like"/>
</dbReference>
<dbReference type="Gene3D" id="3.30.1360.10">
    <property type="entry name" value="RNA polymerase, RBP11-like subunit"/>
    <property type="match status" value="1"/>
</dbReference>
<organism evidence="13 14">
    <name type="scientific">Candidatus Gottesmanbacteria bacterium RBG_13_45_10</name>
    <dbReference type="NCBI Taxonomy" id="1798370"/>
    <lineage>
        <taxon>Bacteria</taxon>
        <taxon>Candidatus Gottesmaniibacteriota</taxon>
    </lineage>
</organism>
<keyword evidence="4 11" id="KW-0240">DNA-directed RNA polymerase</keyword>
<dbReference type="SUPFAM" id="SSF56553">
    <property type="entry name" value="Insert subdomain of RNA polymerase alpha subunit"/>
    <property type="match status" value="1"/>
</dbReference>
<dbReference type="Gene3D" id="2.170.120.12">
    <property type="entry name" value="DNA-directed RNA polymerase, insert domain"/>
    <property type="match status" value="1"/>
</dbReference>
<reference evidence="13 14" key="1">
    <citation type="journal article" date="2016" name="Nat. Commun.">
        <title>Thousands of microbial genomes shed light on interconnected biogeochemical processes in an aquifer system.</title>
        <authorList>
            <person name="Anantharaman K."/>
            <person name="Brown C.T."/>
            <person name="Hug L.A."/>
            <person name="Sharon I."/>
            <person name="Castelle C.J."/>
            <person name="Probst A.J."/>
            <person name="Thomas B.C."/>
            <person name="Singh A."/>
            <person name="Wilkins M.J."/>
            <person name="Karaoz U."/>
            <person name="Brodie E.L."/>
            <person name="Williams K.H."/>
            <person name="Hubbard S.S."/>
            <person name="Banfield J.F."/>
        </authorList>
    </citation>
    <scope>NUCLEOTIDE SEQUENCE [LARGE SCALE GENOMIC DNA]</scope>
</reference>
<dbReference type="InterPro" id="IPR011773">
    <property type="entry name" value="DNA-dir_RpoA"/>
</dbReference>
<evidence type="ECO:0000313" key="13">
    <source>
        <dbReference type="EMBL" id="OGG11849.1"/>
    </source>
</evidence>
<keyword evidence="6 11" id="KW-0548">Nucleotidyltransferase</keyword>
<evidence type="ECO:0000259" key="12">
    <source>
        <dbReference type="SMART" id="SM00662"/>
    </source>
</evidence>
<name>A0A1F5ZH56_9BACT</name>
<dbReference type="GO" id="GO:0046983">
    <property type="term" value="F:protein dimerization activity"/>
    <property type="evidence" value="ECO:0007669"/>
    <property type="project" value="InterPro"/>
</dbReference>
<evidence type="ECO:0000256" key="8">
    <source>
        <dbReference type="ARBA" id="ARBA00032524"/>
    </source>
</evidence>
<dbReference type="Gene3D" id="1.10.150.20">
    <property type="entry name" value="5' to 3' exonuclease, C-terminal subdomain"/>
    <property type="match status" value="1"/>
</dbReference>
<evidence type="ECO:0000256" key="11">
    <source>
        <dbReference type="HAMAP-Rule" id="MF_00059"/>
    </source>
</evidence>
<evidence type="ECO:0000256" key="3">
    <source>
        <dbReference type="ARBA" id="ARBA00015972"/>
    </source>
</evidence>
<dbReference type="FunFam" id="2.170.120.12:FF:000001">
    <property type="entry name" value="DNA-directed RNA polymerase subunit alpha"/>
    <property type="match status" value="1"/>
</dbReference>
<comment type="function">
    <text evidence="11">DNA-dependent RNA polymerase catalyzes the transcription of DNA into RNA using the four ribonucleoside triphosphates as substrates.</text>
</comment>
<gene>
    <name evidence="11" type="primary">rpoA</name>
    <name evidence="13" type="ORF">A2Z00_00125</name>
</gene>
<dbReference type="Proteomes" id="UP000177268">
    <property type="component" value="Unassembled WGS sequence"/>
</dbReference>
<dbReference type="EC" id="2.7.7.6" evidence="2 11"/>
<keyword evidence="7 11" id="KW-0804">Transcription</keyword>
<evidence type="ECO:0000256" key="10">
    <source>
        <dbReference type="ARBA" id="ARBA00048552"/>
    </source>
</evidence>
<comment type="domain">
    <text evidence="11">The N-terminal domain is essential for RNAP assembly and basal transcription, whereas the C-terminal domain is involved in interaction with transcriptional regulators and with upstream promoter elements.</text>
</comment>
<feature type="domain" description="DNA-directed RNA polymerase RpoA/D/Rpb3-type" evidence="12">
    <location>
        <begin position="17"/>
        <end position="223"/>
    </location>
</feature>
<dbReference type="AlphaFoldDB" id="A0A1F5ZH56"/>
<dbReference type="GO" id="GO:0000428">
    <property type="term" value="C:DNA-directed RNA polymerase complex"/>
    <property type="evidence" value="ECO:0007669"/>
    <property type="project" value="UniProtKB-KW"/>
</dbReference>
<dbReference type="NCBIfam" id="TIGR02027">
    <property type="entry name" value="rpoA"/>
    <property type="match status" value="1"/>
</dbReference>
<evidence type="ECO:0000256" key="1">
    <source>
        <dbReference type="ARBA" id="ARBA00007123"/>
    </source>
</evidence>
<dbReference type="NCBIfam" id="NF003513">
    <property type="entry name" value="PRK05182.1-2"/>
    <property type="match status" value="1"/>
</dbReference>
<protein>
    <recommendedName>
        <fullName evidence="3 11">DNA-directed RNA polymerase subunit alpha</fullName>
        <shortName evidence="11">RNAP subunit alpha</shortName>
        <ecNumber evidence="2 11">2.7.7.6</ecNumber>
    </recommendedName>
    <alternativeName>
        <fullName evidence="9 11">RNA polymerase subunit alpha</fullName>
    </alternativeName>
    <alternativeName>
        <fullName evidence="8 11">Transcriptase subunit alpha</fullName>
    </alternativeName>
</protein>
<evidence type="ECO:0000256" key="9">
    <source>
        <dbReference type="ARBA" id="ARBA00033070"/>
    </source>
</evidence>
<evidence type="ECO:0000256" key="2">
    <source>
        <dbReference type="ARBA" id="ARBA00012418"/>
    </source>
</evidence>
<dbReference type="GO" id="GO:0003677">
    <property type="term" value="F:DNA binding"/>
    <property type="evidence" value="ECO:0007669"/>
    <property type="project" value="UniProtKB-UniRule"/>
</dbReference>
<dbReference type="InterPro" id="IPR011262">
    <property type="entry name" value="DNA-dir_RNA_pol_insert"/>
</dbReference>
<evidence type="ECO:0000256" key="7">
    <source>
        <dbReference type="ARBA" id="ARBA00023163"/>
    </source>
</evidence>
<comment type="caution">
    <text evidence="13">The sequence shown here is derived from an EMBL/GenBank/DDBJ whole genome shotgun (WGS) entry which is preliminary data.</text>
</comment>
<feature type="region of interest" description="Alpha N-terminal domain (alpha-NTD)" evidence="11">
    <location>
        <begin position="1"/>
        <end position="230"/>
    </location>
</feature>
<dbReference type="EMBL" id="MFIZ01000012">
    <property type="protein sequence ID" value="OGG11849.1"/>
    <property type="molecule type" value="Genomic_DNA"/>
</dbReference>
<dbReference type="InterPro" id="IPR011263">
    <property type="entry name" value="DNA-dir_RNA_pol_RpoA/D/Rpb3"/>
</dbReference>
<proteinExistence type="inferred from homology"/>